<comment type="caution">
    <text evidence="8">The sequence shown here is derived from an EMBL/GenBank/DDBJ whole genome shotgun (WGS) entry which is preliminary data.</text>
</comment>
<dbReference type="PANTHER" id="PTHR48111">
    <property type="entry name" value="REGULATOR OF RPOS"/>
    <property type="match status" value="1"/>
</dbReference>
<sequence>MAKVLVAEDDKFLGEAYKTKLTSAGYEVKLVADGEEALRELIDFAPAVVILDLKMAKADGFYFLESLGKSAQPHPPIIVASNSGDKTDIDRAMKLGATDYVVKSNLSMKGLIEKIQLILQPKNQVKT</sequence>
<dbReference type="Proteomes" id="UP000178870">
    <property type="component" value="Unassembled WGS sequence"/>
</dbReference>
<evidence type="ECO:0000256" key="6">
    <source>
        <dbReference type="PROSITE-ProRule" id="PRU00169"/>
    </source>
</evidence>
<dbReference type="PANTHER" id="PTHR48111:SF1">
    <property type="entry name" value="TWO-COMPONENT RESPONSE REGULATOR ORR33"/>
    <property type="match status" value="1"/>
</dbReference>
<dbReference type="GO" id="GO:0000976">
    <property type="term" value="F:transcription cis-regulatory region binding"/>
    <property type="evidence" value="ECO:0007669"/>
    <property type="project" value="TreeGrafter"/>
</dbReference>
<evidence type="ECO:0000256" key="1">
    <source>
        <dbReference type="ARBA" id="ARBA00022553"/>
    </source>
</evidence>
<protein>
    <recommendedName>
        <fullName evidence="7">Response regulatory domain-containing protein</fullName>
    </recommendedName>
</protein>
<dbReference type="EMBL" id="MGGP01000011">
    <property type="protein sequence ID" value="OGM32941.1"/>
    <property type="molecule type" value="Genomic_DNA"/>
</dbReference>
<dbReference type="InterPro" id="IPR011006">
    <property type="entry name" value="CheY-like_superfamily"/>
</dbReference>
<keyword evidence="5" id="KW-0804">Transcription</keyword>
<evidence type="ECO:0000256" key="5">
    <source>
        <dbReference type="ARBA" id="ARBA00023163"/>
    </source>
</evidence>
<dbReference type="GO" id="GO:0032993">
    <property type="term" value="C:protein-DNA complex"/>
    <property type="evidence" value="ECO:0007669"/>
    <property type="project" value="TreeGrafter"/>
</dbReference>
<keyword evidence="3" id="KW-0805">Transcription regulation</keyword>
<dbReference type="AlphaFoldDB" id="A0A1F7Z063"/>
<dbReference type="InterPro" id="IPR039420">
    <property type="entry name" value="WalR-like"/>
</dbReference>
<keyword evidence="2" id="KW-0902">Two-component regulatory system</keyword>
<keyword evidence="1 6" id="KW-0597">Phosphoprotein</keyword>
<feature type="modified residue" description="4-aspartylphosphate" evidence="6">
    <location>
        <position position="52"/>
    </location>
</feature>
<feature type="domain" description="Response regulatory" evidence="7">
    <location>
        <begin position="3"/>
        <end position="118"/>
    </location>
</feature>
<dbReference type="PROSITE" id="PS50110">
    <property type="entry name" value="RESPONSE_REGULATORY"/>
    <property type="match status" value="1"/>
</dbReference>
<proteinExistence type="predicted"/>
<evidence type="ECO:0000259" key="7">
    <source>
        <dbReference type="PROSITE" id="PS50110"/>
    </source>
</evidence>
<dbReference type="GO" id="GO:0000156">
    <property type="term" value="F:phosphorelay response regulator activity"/>
    <property type="evidence" value="ECO:0007669"/>
    <property type="project" value="TreeGrafter"/>
</dbReference>
<dbReference type="Gene3D" id="3.40.50.2300">
    <property type="match status" value="1"/>
</dbReference>
<dbReference type="InterPro" id="IPR001789">
    <property type="entry name" value="Sig_transdc_resp-reg_receiver"/>
</dbReference>
<evidence type="ECO:0000256" key="2">
    <source>
        <dbReference type="ARBA" id="ARBA00023012"/>
    </source>
</evidence>
<gene>
    <name evidence="8" type="ORF">A2803_05095</name>
</gene>
<evidence type="ECO:0000313" key="9">
    <source>
        <dbReference type="Proteomes" id="UP000178870"/>
    </source>
</evidence>
<dbReference type="CDD" id="cd00156">
    <property type="entry name" value="REC"/>
    <property type="match status" value="1"/>
</dbReference>
<dbReference type="SMART" id="SM00448">
    <property type="entry name" value="REC"/>
    <property type="match status" value="1"/>
</dbReference>
<dbReference type="GO" id="GO:0006355">
    <property type="term" value="P:regulation of DNA-templated transcription"/>
    <property type="evidence" value="ECO:0007669"/>
    <property type="project" value="TreeGrafter"/>
</dbReference>
<name>A0A1F7Z063_9BACT</name>
<keyword evidence="4" id="KW-0238">DNA-binding</keyword>
<reference evidence="8 9" key="1">
    <citation type="journal article" date="2016" name="Nat. Commun.">
        <title>Thousands of microbial genomes shed light on interconnected biogeochemical processes in an aquifer system.</title>
        <authorList>
            <person name="Anantharaman K."/>
            <person name="Brown C.T."/>
            <person name="Hug L.A."/>
            <person name="Sharon I."/>
            <person name="Castelle C.J."/>
            <person name="Probst A.J."/>
            <person name="Thomas B.C."/>
            <person name="Singh A."/>
            <person name="Wilkins M.J."/>
            <person name="Karaoz U."/>
            <person name="Brodie E.L."/>
            <person name="Williams K.H."/>
            <person name="Hubbard S.S."/>
            <person name="Banfield J.F."/>
        </authorList>
    </citation>
    <scope>NUCLEOTIDE SEQUENCE [LARGE SCALE GENOMIC DNA]</scope>
</reference>
<evidence type="ECO:0000256" key="3">
    <source>
        <dbReference type="ARBA" id="ARBA00023015"/>
    </source>
</evidence>
<dbReference type="Pfam" id="PF00072">
    <property type="entry name" value="Response_reg"/>
    <property type="match status" value="1"/>
</dbReference>
<dbReference type="GO" id="GO:0005829">
    <property type="term" value="C:cytosol"/>
    <property type="evidence" value="ECO:0007669"/>
    <property type="project" value="TreeGrafter"/>
</dbReference>
<dbReference type="SUPFAM" id="SSF52172">
    <property type="entry name" value="CheY-like"/>
    <property type="match status" value="1"/>
</dbReference>
<accession>A0A1F7Z063</accession>
<evidence type="ECO:0000256" key="4">
    <source>
        <dbReference type="ARBA" id="ARBA00023125"/>
    </source>
</evidence>
<organism evidence="8 9">
    <name type="scientific">Candidatus Woesebacteria bacterium RIFCSPHIGHO2_01_FULL_44_21</name>
    <dbReference type="NCBI Taxonomy" id="1802503"/>
    <lineage>
        <taxon>Bacteria</taxon>
        <taxon>Candidatus Woeseibacteriota</taxon>
    </lineage>
</organism>
<evidence type="ECO:0000313" key="8">
    <source>
        <dbReference type="EMBL" id="OGM32941.1"/>
    </source>
</evidence>